<gene>
    <name evidence="1" type="ORF">ARMOST_09806</name>
</gene>
<reference evidence="2" key="1">
    <citation type="journal article" date="2017" name="Nat. Ecol. Evol.">
        <title>Genome expansion and lineage-specific genetic innovations in the forest pathogenic fungi Armillaria.</title>
        <authorList>
            <person name="Sipos G."/>
            <person name="Prasanna A.N."/>
            <person name="Walter M.C."/>
            <person name="O'Connor E."/>
            <person name="Balint B."/>
            <person name="Krizsan K."/>
            <person name="Kiss B."/>
            <person name="Hess J."/>
            <person name="Varga T."/>
            <person name="Slot J."/>
            <person name="Riley R."/>
            <person name="Boka B."/>
            <person name="Rigling D."/>
            <person name="Barry K."/>
            <person name="Lee J."/>
            <person name="Mihaltcheva S."/>
            <person name="LaButti K."/>
            <person name="Lipzen A."/>
            <person name="Waldron R."/>
            <person name="Moloney N.M."/>
            <person name="Sperisen C."/>
            <person name="Kredics L."/>
            <person name="Vagvoelgyi C."/>
            <person name="Patrignani A."/>
            <person name="Fitzpatrick D."/>
            <person name="Nagy I."/>
            <person name="Doyle S."/>
            <person name="Anderson J.B."/>
            <person name="Grigoriev I.V."/>
            <person name="Gueldener U."/>
            <person name="Muensterkoetter M."/>
            <person name="Nagy L.G."/>
        </authorList>
    </citation>
    <scope>NUCLEOTIDE SEQUENCE [LARGE SCALE GENOMIC DNA]</scope>
    <source>
        <strain evidence="2">C18/9</strain>
    </source>
</reference>
<accession>A0A284RCJ2</accession>
<organism evidence="1 2">
    <name type="scientific">Armillaria ostoyae</name>
    <name type="common">Armillaria root rot fungus</name>
    <dbReference type="NCBI Taxonomy" id="47428"/>
    <lineage>
        <taxon>Eukaryota</taxon>
        <taxon>Fungi</taxon>
        <taxon>Dikarya</taxon>
        <taxon>Basidiomycota</taxon>
        <taxon>Agaricomycotina</taxon>
        <taxon>Agaricomycetes</taxon>
        <taxon>Agaricomycetidae</taxon>
        <taxon>Agaricales</taxon>
        <taxon>Marasmiineae</taxon>
        <taxon>Physalacriaceae</taxon>
        <taxon>Armillaria</taxon>
    </lineage>
</organism>
<proteinExistence type="predicted"/>
<name>A0A284RCJ2_ARMOS</name>
<evidence type="ECO:0000313" key="2">
    <source>
        <dbReference type="Proteomes" id="UP000219338"/>
    </source>
</evidence>
<dbReference type="AlphaFoldDB" id="A0A284RCJ2"/>
<dbReference type="Proteomes" id="UP000219338">
    <property type="component" value="Unassembled WGS sequence"/>
</dbReference>
<dbReference type="OrthoDB" id="10416982at2759"/>
<keyword evidence="2" id="KW-1185">Reference proteome</keyword>
<evidence type="ECO:0000313" key="1">
    <source>
        <dbReference type="EMBL" id="SJL06468.1"/>
    </source>
</evidence>
<dbReference type="EMBL" id="FUEG01000007">
    <property type="protein sequence ID" value="SJL06468.1"/>
    <property type="molecule type" value="Genomic_DNA"/>
</dbReference>
<protein>
    <submittedName>
        <fullName evidence="1">Uncharacterized protein</fullName>
    </submittedName>
</protein>
<sequence>MTPSSSASTMVVAHAHNGGFYCRGRVKRMATIDLLDEVSPSMIIDTYARPDGGLDSARRDLITVGLVPANAPTLARGFSLFLGLRKALTFEPSLRLTGSCIGEPCSNVATSLCHGGYGPGSQNWDGAGMMGERRLTLSPGVAPDKTRGKWQVYSAAALETSTPSAHGGSIRGVSTKIDGYADKVFDQWAWFCNGYGW</sequence>